<evidence type="ECO:0000313" key="2">
    <source>
        <dbReference type="EMBL" id="CAH0713151.1"/>
    </source>
</evidence>
<feature type="non-terminal residue" evidence="2">
    <location>
        <position position="272"/>
    </location>
</feature>
<organism evidence="2 3">
    <name type="scientific">Brenthis ino</name>
    <name type="common">lesser marbled fritillary</name>
    <dbReference type="NCBI Taxonomy" id="405034"/>
    <lineage>
        <taxon>Eukaryota</taxon>
        <taxon>Metazoa</taxon>
        <taxon>Ecdysozoa</taxon>
        <taxon>Arthropoda</taxon>
        <taxon>Hexapoda</taxon>
        <taxon>Insecta</taxon>
        <taxon>Pterygota</taxon>
        <taxon>Neoptera</taxon>
        <taxon>Endopterygota</taxon>
        <taxon>Lepidoptera</taxon>
        <taxon>Glossata</taxon>
        <taxon>Ditrysia</taxon>
        <taxon>Papilionoidea</taxon>
        <taxon>Nymphalidae</taxon>
        <taxon>Heliconiinae</taxon>
        <taxon>Argynnini</taxon>
        <taxon>Brenthis</taxon>
    </lineage>
</organism>
<keyword evidence="3" id="KW-1185">Reference proteome</keyword>
<feature type="compositionally biased region" description="Low complexity" evidence="1">
    <location>
        <begin position="192"/>
        <end position="201"/>
    </location>
</feature>
<dbReference type="EMBL" id="OV170221">
    <property type="protein sequence ID" value="CAH0713151.1"/>
    <property type="molecule type" value="Genomic_DNA"/>
</dbReference>
<protein>
    <submittedName>
        <fullName evidence="2">Uncharacterized protein</fullName>
    </submittedName>
</protein>
<gene>
    <name evidence="2" type="ORF">BINO364_LOCUS343</name>
</gene>
<feature type="compositionally biased region" description="Polar residues" evidence="1">
    <location>
        <begin position="179"/>
        <end position="188"/>
    </location>
</feature>
<proteinExistence type="predicted"/>
<evidence type="ECO:0000313" key="3">
    <source>
        <dbReference type="Proteomes" id="UP000838878"/>
    </source>
</evidence>
<dbReference type="InterPro" id="IPR005055">
    <property type="entry name" value="A10/PebIII"/>
</dbReference>
<dbReference type="OrthoDB" id="8052765at2759"/>
<name>A0A8J9U3B6_9NEOP</name>
<dbReference type="Pfam" id="PF03392">
    <property type="entry name" value="OS-D"/>
    <property type="match status" value="1"/>
</dbReference>
<dbReference type="SUPFAM" id="SSF100910">
    <property type="entry name" value="Chemosensory protein Csp2"/>
    <property type="match status" value="1"/>
</dbReference>
<feature type="region of interest" description="Disordered" evidence="1">
    <location>
        <begin position="179"/>
        <end position="212"/>
    </location>
</feature>
<reference evidence="2" key="1">
    <citation type="submission" date="2021-12" db="EMBL/GenBank/DDBJ databases">
        <authorList>
            <person name="Martin H S."/>
        </authorList>
    </citation>
    <scope>NUCLEOTIDE SEQUENCE</scope>
</reference>
<dbReference type="AlphaFoldDB" id="A0A8J9U3B6"/>
<evidence type="ECO:0000256" key="1">
    <source>
        <dbReference type="SAM" id="MobiDB-lite"/>
    </source>
</evidence>
<dbReference type="Proteomes" id="UP000838878">
    <property type="component" value="Chromosome 1"/>
</dbReference>
<dbReference type="Gene3D" id="1.10.2080.10">
    <property type="entry name" value="Insect odorant-binding protein A10/Ejaculatory bulb-specific protein 3"/>
    <property type="match status" value="1"/>
</dbReference>
<dbReference type="PANTHER" id="PTHR11257">
    <property type="entry name" value="CHEMOSENSORY PROTEIN-RELATED"/>
    <property type="match status" value="1"/>
</dbReference>
<dbReference type="PANTHER" id="PTHR11257:SF9">
    <property type="entry name" value="CHEMOSENSORY PROTEIN 13"/>
    <property type="match status" value="1"/>
</dbReference>
<accession>A0A8J9U3B6</accession>
<sequence length="272" mass="30283">MTVLGQDIESMKNMPKYDSRYDYLDVDALFNSKRLVRNYAECLINGQRCTPEGKALKKLLPEALRTKCIRCTEHQKKIAVKVIKRLKSEYPEVWAKLASKWDPTGDFTRYFEVFLANEQFNTINGNGNEAPIPPVPTPFTSRPVPTAPPSSEAPVPAVTPPVPILLNRFGDDGELMVASPSSAVTTPRPTQPSTIKTTPTRRPIPPRPTPVSWFSIGPNTISTRFTVRPTNELPLAYSTAITLIDQIGIKIIRTTEIVTDILRNTVRAVVGR</sequence>
<dbReference type="InterPro" id="IPR036682">
    <property type="entry name" value="OS_D_A10/PebIII_sf"/>
</dbReference>